<dbReference type="GO" id="GO:0071949">
    <property type="term" value="F:FAD binding"/>
    <property type="evidence" value="ECO:0007669"/>
    <property type="project" value="InterPro"/>
</dbReference>
<proteinExistence type="predicted"/>
<name>A0A370TVT0_9HELO</name>
<keyword evidence="10" id="KW-1185">Reference proteome</keyword>
<evidence type="ECO:0000256" key="5">
    <source>
        <dbReference type="ARBA" id="ARBA00023033"/>
    </source>
</evidence>
<dbReference type="PRINTS" id="PR00420">
    <property type="entry name" value="RNGMNOXGNASE"/>
</dbReference>
<keyword evidence="4" id="KW-0560">Oxidoreductase</keyword>
<evidence type="ECO:0000256" key="3">
    <source>
        <dbReference type="ARBA" id="ARBA00022827"/>
    </source>
</evidence>
<accession>A0A370TVT0</accession>
<dbReference type="SUPFAM" id="SSF51905">
    <property type="entry name" value="FAD/NAD(P)-binding domain"/>
    <property type="match status" value="1"/>
</dbReference>
<dbReference type="Proteomes" id="UP000254866">
    <property type="component" value="Unassembled WGS sequence"/>
</dbReference>
<evidence type="ECO:0000313" key="10">
    <source>
        <dbReference type="Proteomes" id="UP000254866"/>
    </source>
</evidence>
<dbReference type="Pfam" id="PF01494">
    <property type="entry name" value="FAD_binding_3"/>
    <property type="match status" value="1"/>
</dbReference>
<keyword evidence="6" id="KW-0732">Signal</keyword>
<evidence type="ECO:0000256" key="1">
    <source>
        <dbReference type="ARBA" id="ARBA00001974"/>
    </source>
</evidence>
<evidence type="ECO:0000313" key="9">
    <source>
        <dbReference type="EMBL" id="RDL39632.1"/>
    </source>
</evidence>
<reference evidence="9 10" key="1">
    <citation type="journal article" date="2018" name="IMA Fungus">
        <title>IMA Genome-F 9: Draft genome sequence of Annulohypoxylon stygium, Aspergillus mulundensis, Berkeleyomyces basicola (syn. Thielaviopsis basicola), Ceratocystis smalleyi, two Cercospora beticola strains, Coleophoma cylindrospora, Fusarium fracticaudum, Phialophora cf. hyalina, and Morchella septimelata.</title>
        <authorList>
            <person name="Wingfield B.D."/>
            <person name="Bills G.F."/>
            <person name="Dong Y."/>
            <person name="Huang W."/>
            <person name="Nel W.J."/>
            <person name="Swalarsk-Parry B.S."/>
            <person name="Vaghefi N."/>
            <person name="Wilken P.M."/>
            <person name="An Z."/>
            <person name="de Beer Z.W."/>
            <person name="De Vos L."/>
            <person name="Chen L."/>
            <person name="Duong T.A."/>
            <person name="Gao Y."/>
            <person name="Hammerbacher A."/>
            <person name="Kikkert J.R."/>
            <person name="Li Y."/>
            <person name="Li H."/>
            <person name="Li K."/>
            <person name="Li Q."/>
            <person name="Liu X."/>
            <person name="Ma X."/>
            <person name="Naidoo K."/>
            <person name="Pethybridge S.J."/>
            <person name="Sun J."/>
            <person name="Steenkamp E.T."/>
            <person name="van der Nest M.A."/>
            <person name="van Wyk S."/>
            <person name="Wingfield M.J."/>
            <person name="Xiong C."/>
            <person name="Yue Q."/>
            <person name="Zhang X."/>
        </authorList>
    </citation>
    <scope>NUCLEOTIDE SEQUENCE [LARGE SCALE GENOMIC DNA]</scope>
    <source>
        <strain evidence="9 10">BP 5553</strain>
    </source>
</reference>
<comment type="cofactor">
    <cofactor evidence="1">
        <name>FAD</name>
        <dbReference type="ChEBI" id="CHEBI:57692"/>
    </cofactor>
</comment>
<organism evidence="9 10">
    <name type="scientific">Venustampulla echinocandica</name>
    <dbReference type="NCBI Taxonomy" id="2656787"/>
    <lineage>
        <taxon>Eukaryota</taxon>
        <taxon>Fungi</taxon>
        <taxon>Dikarya</taxon>
        <taxon>Ascomycota</taxon>
        <taxon>Pezizomycotina</taxon>
        <taxon>Leotiomycetes</taxon>
        <taxon>Helotiales</taxon>
        <taxon>Pleuroascaceae</taxon>
        <taxon>Venustampulla</taxon>
    </lineage>
</organism>
<dbReference type="AlphaFoldDB" id="A0A370TVT0"/>
<dbReference type="GeneID" id="43596821"/>
<sequence>MSTNPQSLRVLIVGAGSAGLLVAQVLKQAGIPCTVFEQDTNIRQRPRDWSFGLYWARSRLHECLSEDIWPLLKTVQTSPNYEPVADSVMPVHNGETGELLKNLPAPWSVRLRRKKFIELLSNGIDVKWNKRLKYIETAEDTVTAFFEDGTKETGNLLVGAEGAHSPTREFLLGKEEASLLPSPAVANVIITKVSRDASMALRALHPKNSIAVHPNGTFVWQSNPANWTWMLMQTWLSDEPTGLKGDNILPAICERGKCFSYPFNEAFATIPEGTLVWHSRLSYWPTKPWDNRGGLVTLAGDAAHPMTFHRGQGLNNAITDAADLLVHLREMKEHTPAELAAAVNKYERELWPRGNKEVIVNNENTMAIHDWTAMREAPIFTSGMARRT</sequence>
<evidence type="ECO:0000256" key="4">
    <source>
        <dbReference type="ARBA" id="ARBA00023002"/>
    </source>
</evidence>
<dbReference type="Gene3D" id="3.50.50.60">
    <property type="entry name" value="FAD/NAD(P)-binding domain"/>
    <property type="match status" value="1"/>
</dbReference>
<dbReference type="GO" id="GO:0004497">
    <property type="term" value="F:monooxygenase activity"/>
    <property type="evidence" value="ECO:0007669"/>
    <property type="project" value="UniProtKB-KW"/>
</dbReference>
<feature type="signal peptide" evidence="6">
    <location>
        <begin position="1"/>
        <end position="23"/>
    </location>
</feature>
<dbReference type="InterPro" id="IPR002938">
    <property type="entry name" value="FAD-bd"/>
</dbReference>
<dbReference type="PANTHER" id="PTHR47178">
    <property type="entry name" value="MONOOXYGENASE, FAD-BINDING"/>
    <property type="match status" value="1"/>
</dbReference>
<protein>
    <submittedName>
        <fullName evidence="9">FAD protein</fullName>
    </submittedName>
</protein>
<evidence type="ECO:0000256" key="2">
    <source>
        <dbReference type="ARBA" id="ARBA00022630"/>
    </source>
</evidence>
<dbReference type="RefSeq" id="XP_031872288.1">
    <property type="nucleotide sequence ID" value="XM_032012595.1"/>
</dbReference>
<keyword evidence="5" id="KW-0503">Monooxygenase</keyword>
<evidence type="ECO:0000259" key="8">
    <source>
        <dbReference type="Pfam" id="PF01494"/>
    </source>
</evidence>
<dbReference type="STRING" id="2656787.A0A370TVT0"/>
<comment type="caution">
    <text evidence="9">The sequence shown here is derived from an EMBL/GenBank/DDBJ whole genome shotgun (WGS) entry which is preliminary data.</text>
</comment>
<dbReference type="InterPro" id="IPR036188">
    <property type="entry name" value="FAD/NAD-bd_sf"/>
</dbReference>
<dbReference type="EMBL" id="NPIC01000002">
    <property type="protein sequence ID" value="RDL39632.1"/>
    <property type="molecule type" value="Genomic_DNA"/>
</dbReference>
<keyword evidence="3" id="KW-0274">FAD</keyword>
<feature type="domain" description="FAD-dependent oxidoreductase 2 FAD-binding" evidence="7">
    <location>
        <begin position="10"/>
        <end position="208"/>
    </location>
</feature>
<dbReference type="InterPro" id="IPR003953">
    <property type="entry name" value="FAD-dep_OxRdtase_2_FAD-bd"/>
</dbReference>
<gene>
    <name evidence="9" type="ORF">BP5553_03972</name>
</gene>
<dbReference type="PANTHER" id="PTHR47178:SF2">
    <property type="entry name" value="FAD-BINDING DOMAIN-CONTAINING PROTEIN"/>
    <property type="match status" value="1"/>
</dbReference>
<keyword evidence="2" id="KW-0285">Flavoprotein</keyword>
<dbReference type="OrthoDB" id="47494at2759"/>
<dbReference type="Pfam" id="PF00890">
    <property type="entry name" value="FAD_binding_2"/>
    <property type="match status" value="1"/>
</dbReference>
<evidence type="ECO:0000259" key="7">
    <source>
        <dbReference type="Pfam" id="PF00890"/>
    </source>
</evidence>
<evidence type="ECO:0000256" key="6">
    <source>
        <dbReference type="SAM" id="SignalP"/>
    </source>
</evidence>
<feature type="domain" description="FAD-binding" evidence="8">
    <location>
        <begin position="290"/>
        <end position="334"/>
    </location>
</feature>
<feature type="chain" id="PRO_5016663128" evidence="6">
    <location>
        <begin position="24"/>
        <end position="388"/>
    </location>
</feature>